<evidence type="ECO:0008006" key="6">
    <source>
        <dbReference type="Google" id="ProtNLM"/>
    </source>
</evidence>
<sequence length="394" mass="43700">MDKYLDTADRAISVATSPTARTLTNVARAEDPKAALKQVAKARGEAYKENPQRLIADIRQAKRDYDNLVSLLRGNVAKNWGKKEVRLPSREQYIKYTQNYQSRAIVDFDAGAVTVETLDEKDPRASLKNAIVTTLLTPNDPRAVDLFTASAIELTSAKEPYLLGLVVDQRGKPLATPAEAEAFADYLLADKSATRSVELDSGKKNALYVKIAMVSNFESKQADKVKPLVDKFAGQYKISPSLVYAVIRTESNFNPFAVSSAPAYGLMQLVPTSGGREAYRRAKGADEIPSKDYLFVAENNIELGAAYLNVLSYNQLEFVQNNVSREYCVISAYNTGPSNVLKAFAKNKVEAVNAINSLQPPGVYERLRSSLPYEETRQYLHKVVTYRKQFVSLN</sequence>
<comment type="similarity">
    <text evidence="1">Belongs to the transglycosylase Slt family.</text>
</comment>
<reference evidence="4 5" key="1">
    <citation type="journal article" date="2016" name="Nat. Commun.">
        <title>Thousands of microbial genomes shed light on interconnected biogeochemical processes in an aquifer system.</title>
        <authorList>
            <person name="Anantharaman K."/>
            <person name="Brown C.T."/>
            <person name="Hug L.A."/>
            <person name="Sharon I."/>
            <person name="Castelle C.J."/>
            <person name="Probst A.J."/>
            <person name="Thomas B.C."/>
            <person name="Singh A."/>
            <person name="Wilkins M.J."/>
            <person name="Karaoz U."/>
            <person name="Brodie E.L."/>
            <person name="Williams K.H."/>
            <person name="Hubbard S.S."/>
            <person name="Banfield J.F."/>
        </authorList>
    </citation>
    <scope>NUCLEOTIDE SEQUENCE [LARGE SCALE GENOMIC DNA]</scope>
</reference>
<dbReference type="EMBL" id="MFSU01000096">
    <property type="protein sequence ID" value="OGI45773.1"/>
    <property type="molecule type" value="Genomic_DNA"/>
</dbReference>
<protein>
    <recommendedName>
        <fullName evidence="6">Transglycosylase SLT domain-containing protein</fullName>
    </recommendedName>
</protein>
<evidence type="ECO:0000259" key="2">
    <source>
        <dbReference type="Pfam" id="PF01464"/>
    </source>
</evidence>
<name>A0A1F6TKV9_9PROT</name>
<dbReference type="Gene3D" id="1.10.530.10">
    <property type="match status" value="1"/>
</dbReference>
<dbReference type="InterPro" id="IPR023346">
    <property type="entry name" value="Lysozyme-like_dom_sf"/>
</dbReference>
<gene>
    <name evidence="4" type="ORF">A2151_08190</name>
</gene>
<evidence type="ECO:0000256" key="1">
    <source>
        <dbReference type="ARBA" id="ARBA00007734"/>
    </source>
</evidence>
<dbReference type="PANTHER" id="PTHR37423">
    <property type="entry name" value="SOLUBLE LYTIC MUREIN TRANSGLYCOSYLASE-RELATED"/>
    <property type="match status" value="1"/>
</dbReference>
<evidence type="ECO:0000313" key="5">
    <source>
        <dbReference type="Proteomes" id="UP000178885"/>
    </source>
</evidence>
<dbReference type="PROSITE" id="PS00922">
    <property type="entry name" value="TRANSGLYCOSYLASE"/>
    <property type="match status" value="1"/>
</dbReference>
<feature type="domain" description="Murein transglycosylase-C N-terminal" evidence="3">
    <location>
        <begin position="61"/>
        <end position="224"/>
    </location>
</feature>
<dbReference type="Pfam" id="PF01464">
    <property type="entry name" value="SLT"/>
    <property type="match status" value="1"/>
</dbReference>
<evidence type="ECO:0000313" key="4">
    <source>
        <dbReference type="EMBL" id="OGI45773.1"/>
    </source>
</evidence>
<dbReference type="InterPro" id="IPR024570">
    <property type="entry name" value="Murein_transglycosylaseC_N"/>
</dbReference>
<dbReference type="Proteomes" id="UP000178885">
    <property type="component" value="Unassembled WGS sequence"/>
</dbReference>
<organism evidence="4 5">
    <name type="scientific">Candidatus Muproteobacteria bacterium RBG_16_65_34</name>
    <dbReference type="NCBI Taxonomy" id="1817760"/>
    <lineage>
        <taxon>Bacteria</taxon>
        <taxon>Pseudomonadati</taxon>
        <taxon>Pseudomonadota</taxon>
        <taxon>Candidatus Muproteobacteria</taxon>
    </lineage>
</organism>
<dbReference type="PANTHER" id="PTHR37423:SF2">
    <property type="entry name" value="MEMBRANE-BOUND LYTIC MUREIN TRANSGLYCOSYLASE C"/>
    <property type="match status" value="1"/>
</dbReference>
<dbReference type="AlphaFoldDB" id="A0A1F6TKV9"/>
<comment type="caution">
    <text evidence="4">The sequence shown here is derived from an EMBL/GenBank/DDBJ whole genome shotgun (WGS) entry which is preliminary data.</text>
</comment>
<dbReference type="InterPro" id="IPR000189">
    <property type="entry name" value="Transglyc_AS"/>
</dbReference>
<proteinExistence type="inferred from homology"/>
<dbReference type="GO" id="GO:0016020">
    <property type="term" value="C:membrane"/>
    <property type="evidence" value="ECO:0007669"/>
    <property type="project" value="InterPro"/>
</dbReference>
<dbReference type="GO" id="GO:0008933">
    <property type="term" value="F:peptidoglycan lytic transglycosylase activity"/>
    <property type="evidence" value="ECO:0007669"/>
    <property type="project" value="InterPro"/>
</dbReference>
<accession>A0A1F6TKV9</accession>
<evidence type="ECO:0000259" key="3">
    <source>
        <dbReference type="Pfam" id="PF11873"/>
    </source>
</evidence>
<dbReference type="CDD" id="cd16893">
    <property type="entry name" value="LT_MltC_MltE"/>
    <property type="match status" value="1"/>
</dbReference>
<dbReference type="InterPro" id="IPR008258">
    <property type="entry name" value="Transglycosylase_SLT_dom_1"/>
</dbReference>
<dbReference type="Pfam" id="PF11873">
    <property type="entry name" value="Mltc_N"/>
    <property type="match status" value="1"/>
</dbReference>
<dbReference type="SUPFAM" id="SSF53955">
    <property type="entry name" value="Lysozyme-like"/>
    <property type="match status" value="1"/>
</dbReference>
<feature type="domain" description="Transglycosylase SLT" evidence="2">
    <location>
        <begin position="230"/>
        <end position="351"/>
    </location>
</feature>
<dbReference type="STRING" id="1817760.A2151_08190"/>
<dbReference type="GO" id="GO:0000270">
    <property type="term" value="P:peptidoglycan metabolic process"/>
    <property type="evidence" value="ECO:0007669"/>
    <property type="project" value="InterPro"/>
</dbReference>